<evidence type="ECO:0000256" key="3">
    <source>
        <dbReference type="ARBA" id="ARBA00022989"/>
    </source>
</evidence>
<organism evidence="7 8">
    <name type="scientific">Suillus subaureus</name>
    <dbReference type="NCBI Taxonomy" id="48587"/>
    <lineage>
        <taxon>Eukaryota</taxon>
        <taxon>Fungi</taxon>
        <taxon>Dikarya</taxon>
        <taxon>Basidiomycota</taxon>
        <taxon>Agaricomycotina</taxon>
        <taxon>Agaricomycetes</taxon>
        <taxon>Agaricomycetidae</taxon>
        <taxon>Boletales</taxon>
        <taxon>Suillineae</taxon>
        <taxon>Suillaceae</taxon>
        <taxon>Suillus</taxon>
    </lineage>
</organism>
<proteinExistence type="predicted"/>
<feature type="transmembrane region" description="Helical" evidence="5">
    <location>
        <begin position="148"/>
        <end position="165"/>
    </location>
</feature>
<keyword evidence="2 5" id="KW-0812">Transmembrane</keyword>
<dbReference type="GeneID" id="64632518"/>
<dbReference type="OrthoDB" id="3358017at2759"/>
<keyword evidence="8" id="KW-1185">Reference proteome</keyword>
<keyword evidence="3 5" id="KW-1133">Transmembrane helix</keyword>
<feature type="transmembrane region" description="Helical" evidence="5">
    <location>
        <begin position="77"/>
        <end position="98"/>
    </location>
</feature>
<reference evidence="7" key="1">
    <citation type="journal article" date="2020" name="New Phytol.">
        <title>Comparative genomics reveals dynamic genome evolution in host specialist ectomycorrhizal fungi.</title>
        <authorList>
            <person name="Lofgren L.A."/>
            <person name="Nguyen N.H."/>
            <person name="Vilgalys R."/>
            <person name="Ruytinx J."/>
            <person name="Liao H.L."/>
            <person name="Branco S."/>
            <person name="Kuo A."/>
            <person name="LaButti K."/>
            <person name="Lipzen A."/>
            <person name="Andreopoulos W."/>
            <person name="Pangilinan J."/>
            <person name="Riley R."/>
            <person name="Hundley H."/>
            <person name="Na H."/>
            <person name="Barry K."/>
            <person name="Grigoriev I.V."/>
            <person name="Stajich J.E."/>
            <person name="Kennedy P.G."/>
        </authorList>
    </citation>
    <scope>NUCLEOTIDE SEQUENCE</scope>
    <source>
        <strain evidence="7">MN1</strain>
    </source>
</reference>
<comment type="caution">
    <text evidence="7">The sequence shown here is derived from an EMBL/GenBank/DDBJ whole genome shotgun (WGS) entry which is preliminary data.</text>
</comment>
<evidence type="ECO:0000256" key="5">
    <source>
        <dbReference type="SAM" id="Phobius"/>
    </source>
</evidence>
<dbReference type="InterPro" id="IPR007568">
    <property type="entry name" value="RTA1"/>
</dbReference>
<feature type="transmembrane region" description="Helical" evidence="5">
    <location>
        <begin position="260"/>
        <end position="281"/>
    </location>
</feature>
<protein>
    <submittedName>
        <fullName evidence="7">RTA1 like protein-domain-containing protein</fullName>
    </submittedName>
</protein>
<gene>
    <name evidence="7" type="ORF">BJ212DRAFT_1448142</name>
</gene>
<dbReference type="Pfam" id="PF04479">
    <property type="entry name" value="RTA1"/>
    <property type="match status" value="1"/>
</dbReference>
<keyword evidence="6" id="KW-0732">Signal</keyword>
<evidence type="ECO:0000313" key="8">
    <source>
        <dbReference type="Proteomes" id="UP000807769"/>
    </source>
</evidence>
<dbReference type="AlphaFoldDB" id="A0A9P7JBD8"/>
<dbReference type="RefSeq" id="XP_041190659.1">
    <property type="nucleotide sequence ID" value="XM_041338502.1"/>
</dbReference>
<evidence type="ECO:0000313" key="7">
    <source>
        <dbReference type="EMBL" id="KAG1812514.1"/>
    </source>
</evidence>
<comment type="subcellular location">
    <subcellularLocation>
        <location evidence="1">Membrane</location>
        <topology evidence="1">Multi-pass membrane protein</topology>
    </subcellularLocation>
</comment>
<dbReference type="GO" id="GO:0016020">
    <property type="term" value="C:membrane"/>
    <property type="evidence" value="ECO:0007669"/>
    <property type="project" value="UniProtKB-SubCell"/>
</dbReference>
<feature type="transmembrane region" description="Helical" evidence="5">
    <location>
        <begin position="185"/>
        <end position="204"/>
    </location>
</feature>
<keyword evidence="4 5" id="KW-0472">Membrane</keyword>
<evidence type="ECO:0000256" key="2">
    <source>
        <dbReference type="ARBA" id="ARBA00022692"/>
    </source>
</evidence>
<feature type="signal peptide" evidence="6">
    <location>
        <begin position="1"/>
        <end position="22"/>
    </location>
</feature>
<dbReference type="PANTHER" id="PTHR31465">
    <property type="entry name" value="PROTEIN RTA1-RELATED"/>
    <property type="match status" value="1"/>
</dbReference>
<accession>A0A9P7JBD8</accession>
<evidence type="ECO:0000256" key="6">
    <source>
        <dbReference type="SAM" id="SignalP"/>
    </source>
</evidence>
<sequence length="300" mass="33530">MRSMRSPNTLIIVAFLIGAVKAASSNSTTSVEGLTLVSAVFKYDPSKAAAAVAGGLYSIASICLFVRLFMNKAWWGLCLPIASTFMSIGFFMRIPMAMNPNSLPIFMVQELFTLLPPAAYLAFNYILYGRFIVNCVDRRYSWIKPEKVAQYFVISDITTFLIQGAGGGLEVSTKVTSEKLGADVLLAGLIIQTLSFALFMILVAHAWHAILRDGFLVRQEPWGPILWILMFSSTAYMIRCIYRVIELGQGHGGYLVTHEIYFYLLDSLPLLIGICTYIIFWPTKYLEASAKPNNEMTERY</sequence>
<feature type="chain" id="PRO_5040247473" evidence="6">
    <location>
        <begin position="23"/>
        <end position="300"/>
    </location>
</feature>
<evidence type="ECO:0000256" key="4">
    <source>
        <dbReference type="ARBA" id="ARBA00023136"/>
    </source>
</evidence>
<dbReference type="EMBL" id="JABBWG010000026">
    <property type="protein sequence ID" value="KAG1812514.1"/>
    <property type="molecule type" value="Genomic_DNA"/>
</dbReference>
<dbReference type="PANTHER" id="PTHR31465:SF1">
    <property type="entry name" value="PROTEIN RTA1-RELATED"/>
    <property type="match status" value="1"/>
</dbReference>
<name>A0A9P7JBD8_9AGAM</name>
<feature type="transmembrane region" description="Helical" evidence="5">
    <location>
        <begin position="49"/>
        <end position="70"/>
    </location>
</feature>
<evidence type="ECO:0000256" key="1">
    <source>
        <dbReference type="ARBA" id="ARBA00004141"/>
    </source>
</evidence>
<dbReference type="Proteomes" id="UP000807769">
    <property type="component" value="Unassembled WGS sequence"/>
</dbReference>
<feature type="transmembrane region" description="Helical" evidence="5">
    <location>
        <begin position="225"/>
        <end position="245"/>
    </location>
</feature>